<sequence>MGRPAWAVREEWWPQALEVPLWFREVELLVTPELPEVPGPLDVDPGELPAPGAGADRTGWEEAWLAWWRTALLGAAAGTGAEAELPGPLGRAVAARVQEALRWQEGRKKAGMDVFLAGRGRELTVTRTVAELEEELGREARAFDAELVMLPVLEDEVRRVGPAKWLVPERVRLGPDWPDVARRLLEPLV</sequence>
<comment type="caution">
    <text evidence="1">The sequence shown here is derived from an EMBL/GenBank/DDBJ whole genome shotgun (WGS) entry which is preliminary data.</text>
</comment>
<proteinExistence type="predicted"/>
<dbReference type="EMBL" id="MLCF01000171">
    <property type="protein sequence ID" value="OIV35272.1"/>
    <property type="molecule type" value="Genomic_DNA"/>
</dbReference>
<keyword evidence="2" id="KW-1185">Reference proteome</keyword>
<evidence type="ECO:0000313" key="2">
    <source>
        <dbReference type="Proteomes" id="UP000243342"/>
    </source>
</evidence>
<evidence type="ECO:0000313" key="1">
    <source>
        <dbReference type="EMBL" id="OIV35272.1"/>
    </source>
</evidence>
<organism evidence="1 2">
    <name type="scientific">Mangrovactinospora gilvigrisea</name>
    <dbReference type="NCBI Taxonomy" id="1428644"/>
    <lineage>
        <taxon>Bacteria</taxon>
        <taxon>Bacillati</taxon>
        <taxon>Actinomycetota</taxon>
        <taxon>Actinomycetes</taxon>
        <taxon>Kitasatosporales</taxon>
        <taxon>Streptomycetaceae</taxon>
        <taxon>Mangrovactinospora</taxon>
    </lineage>
</organism>
<protein>
    <submittedName>
        <fullName evidence="1">Uncharacterized protein</fullName>
    </submittedName>
</protein>
<gene>
    <name evidence="1" type="ORF">BIV57_22410</name>
</gene>
<dbReference type="Proteomes" id="UP000243342">
    <property type="component" value="Unassembled WGS sequence"/>
</dbReference>
<name>A0A1J7C129_9ACTN</name>
<dbReference type="AlphaFoldDB" id="A0A1J7C129"/>
<accession>A0A1J7C129</accession>
<reference evidence="1 2" key="1">
    <citation type="submission" date="2016-10" db="EMBL/GenBank/DDBJ databases">
        <title>Genome sequence of Streptomyces gilvigriseus MUSC 26.</title>
        <authorList>
            <person name="Lee L.-H."/>
            <person name="Ser H.-L."/>
        </authorList>
    </citation>
    <scope>NUCLEOTIDE SEQUENCE [LARGE SCALE GENOMIC DNA]</scope>
    <source>
        <strain evidence="1 2">MUSC 26</strain>
    </source>
</reference>